<feature type="compositionally biased region" description="Basic and acidic residues" evidence="1">
    <location>
        <begin position="1"/>
        <end position="19"/>
    </location>
</feature>
<evidence type="ECO:0000313" key="4">
    <source>
        <dbReference type="Proteomes" id="UP001551675"/>
    </source>
</evidence>
<dbReference type="PANTHER" id="PTHR33824:SF7">
    <property type="entry name" value="POLYKETIDE CYCLASE_DEHYDRASE AND LIPID TRANSPORT SUPERFAMILY PROTEIN"/>
    <property type="match status" value="1"/>
</dbReference>
<evidence type="ECO:0000256" key="1">
    <source>
        <dbReference type="SAM" id="MobiDB-lite"/>
    </source>
</evidence>
<keyword evidence="4" id="KW-1185">Reference proteome</keyword>
<reference evidence="3 4" key="1">
    <citation type="submission" date="2024-06" db="EMBL/GenBank/DDBJ databases">
        <title>The Natural Products Discovery Center: Release of the First 8490 Sequenced Strains for Exploring Actinobacteria Biosynthetic Diversity.</title>
        <authorList>
            <person name="Kalkreuter E."/>
            <person name="Kautsar S.A."/>
            <person name="Yang D."/>
            <person name="Bader C.D."/>
            <person name="Teijaro C.N."/>
            <person name="Fluegel L."/>
            <person name="Davis C.M."/>
            <person name="Simpson J.R."/>
            <person name="Lauterbach L."/>
            <person name="Steele A.D."/>
            <person name="Gui C."/>
            <person name="Meng S."/>
            <person name="Li G."/>
            <person name="Viehrig K."/>
            <person name="Ye F."/>
            <person name="Su P."/>
            <person name="Kiefer A.F."/>
            <person name="Nichols A."/>
            <person name="Cepeda A.J."/>
            <person name="Yan W."/>
            <person name="Fan B."/>
            <person name="Jiang Y."/>
            <person name="Adhikari A."/>
            <person name="Zheng C.-J."/>
            <person name="Schuster L."/>
            <person name="Cowan T.M."/>
            <person name="Smanski M.J."/>
            <person name="Chevrette M.G."/>
            <person name="De Carvalho L.P.S."/>
            <person name="Shen B."/>
        </authorList>
    </citation>
    <scope>NUCLEOTIDE SEQUENCE [LARGE SCALE GENOMIC DNA]</scope>
    <source>
        <strain evidence="3 4">NPDC050100</strain>
    </source>
</reference>
<comment type="caution">
    <text evidence="3">The sequence shown here is derived from an EMBL/GenBank/DDBJ whole genome shotgun (WGS) entry which is preliminary data.</text>
</comment>
<dbReference type="EMBL" id="JBFALK010000020">
    <property type="protein sequence ID" value="MEV0973128.1"/>
    <property type="molecule type" value="Genomic_DNA"/>
</dbReference>
<name>A0ABV3GNB5_MICGL</name>
<dbReference type="Gene3D" id="3.30.530.20">
    <property type="match status" value="1"/>
</dbReference>
<dbReference type="InterPro" id="IPR005031">
    <property type="entry name" value="COQ10_START"/>
</dbReference>
<gene>
    <name evidence="3" type="ORF">AB0I59_31375</name>
</gene>
<dbReference type="InterPro" id="IPR047137">
    <property type="entry name" value="ORF3"/>
</dbReference>
<feature type="compositionally biased region" description="Acidic residues" evidence="1">
    <location>
        <begin position="299"/>
        <end position="317"/>
    </location>
</feature>
<feature type="compositionally biased region" description="Basic and acidic residues" evidence="1">
    <location>
        <begin position="325"/>
        <end position="357"/>
    </location>
</feature>
<dbReference type="Pfam" id="PF03364">
    <property type="entry name" value="Polyketide_cyc"/>
    <property type="match status" value="1"/>
</dbReference>
<dbReference type="CDD" id="cd07817">
    <property type="entry name" value="SRPBCC_8"/>
    <property type="match status" value="1"/>
</dbReference>
<dbReference type="Proteomes" id="UP001551675">
    <property type="component" value="Unassembled WGS sequence"/>
</dbReference>
<feature type="compositionally biased region" description="Basic residues" evidence="1">
    <location>
        <begin position="361"/>
        <end position="375"/>
    </location>
</feature>
<organism evidence="3 4">
    <name type="scientific">Microtetraspora glauca</name>
    <dbReference type="NCBI Taxonomy" id="1996"/>
    <lineage>
        <taxon>Bacteria</taxon>
        <taxon>Bacillati</taxon>
        <taxon>Actinomycetota</taxon>
        <taxon>Actinomycetes</taxon>
        <taxon>Streptosporangiales</taxon>
        <taxon>Streptosporangiaceae</taxon>
        <taxon>Microtetraspora</taxon>
    </lineage>
</organism>
<evidence type="ECO:0000313" key="3">
    <source>
        <dbReference type="EMBL" id="MEV0973128.1"/>
    </source>
</evidence>
<dbReference type="InterPro" id="IPR023393">
    <property type="entry name" value="START-like_dom_sf"/>
</dbReference>
<feature type="region of interest" description="Disordered" evidence="1">
    <location>
        <begin position="294"/>
        <end position="375"/>
    </location>
</feature>
<feature type="domain" description="Coenzyme Q-binding protein COQ10 START" evidence="2">
    <location>
        <begin position="138"/>
        <end position="258"/>
    </location>
</feature>
<evidence type="ECO:0000259" key="2">
    <source>
        <dbReference type="Pfam" id="PF03364"/>
    </source>
</evidence>
<feature type="region of interest" description="Disordered" evidence="1">
    <location>
        <begin position="1"/>
        <end position="22"/>
    </location>
</feature>
<dbReference type="PANTHER" id="PTHR33824">
    <property type="entry name" value="POLYKETIDE CYCLASE/DEHYDRASE AND LIPID TRANSPORT SUPERFAMILY PROTEIN"/>
    <property type="match status" value="1"/>
</dbReference>
<protein>
    <submittedName>
        <fullName evidence="3">SRPBCC family protein</fullName>
    </submittedName>
</protein>
<dbReference type="SUPFAM" id="SSF55961">
    <property type="entry name" value="Bet v1-like"/>
    <property type="match status" value="1"/>
</dbReference>
<accession>A0ABV3GNB5</accession>
<dbReference type="RefSeq" id="WP_358138598.1">
    <property type="nucleotide sequence ID" value="NZ_JBFALK010000020.1"/>
</dbReference>
<proteinExistence type="predicted"/>
<sequence length="375" mass="41809">MSVTEGLKKGRKAQEKAQETVKGAVSGTLSGAVHEPMSRLNKEMRNLASAAGQRLLTSAAGKVEGLAGRLTGYVENEGSGLLSAVTGRSGDGPSPAVAGMMTFAKEKIKQKLKAALPGKGGGKPKKLRFTTIVESIDVGAPLRVVYDQWTQFQDFPGFMKKVETVEQKADEKLDWKAQVFWSHRTWESKILEQVPDKRIIWRSKGAKGYVDGAVTFHELAPELTRVLLVLEYHPQGMFERTGNIWRAQGRRARLELKHFRRHVMTQDLLHPDEVKGWRGEIHEGRVVKDQEAALKEERAEEAEEPTGEAGEPVEEAAAEPTAEPTAERPEERTPTEEARLREHRPPVQRRPTEEEGPVHAAPRRMSLRTHGRHRG</sequence>